<dbReference type="Proteomes" id="UP000277094">
    <property type="component" value="Unassembled WGS sequence"/>
</dbReference>
<keyword evidence="1" id="KW-0472">Membrane</keyword>
<protein>
    <submittedName>
        <fullName evidence="2">DUF3137 domain-containing protein</fullName>
    </submittedName>
</protein>
<dbReference type="InterPro" id="IPR021484">
    <property type="entry name" value="DUF3137"/>
</dbReference>
<keyword evidence="1" id="KW-0812">Transmembrane</keyword>
<feature type="transmembrane region" description="Helical" evidence="1">
    <location>
        <begin position="6"/>
        <end position="24"/>
    </location>
</feature>
<keyword evidence="3" id="KW-1185">Reference proteome</keyword>
<evidence type="ECO:0000256" key="1">
    <source>
        <dbReference type="SAM" id="Phobius"/>
    </source>
</evidence>
<organism evidence="2 3">
    <name type="scientific">Nocardioides marmorisolisilvae</name>
    <dbReference type="NCBI Taxonomy" id="1542737"/>
    <lineage>
        <taxon>Bacteria</taxon>
        <taxon>Bacillati</taxon>
        <taxon>Actinomycetota</taxon>
        <taxon>Actinomycetes</taxon>
        <taxon>Propionibacteriales</taxon>
        <taxon>Nocardioidaceae</taxon>
        <taxon>Nocardioides</taxon>
    </lineage>
</organism>
<dbReference type="OrthoDB" id="190895at2"/>
<proteinExistence type="predicted"/>
<accession>A0A3N0DVF8</accession>
<dbReference type="AlphaFoldDB" id="A0A3N0DVF8"/>
<name>A0A3N0DVF8_9ACTN</name>
<evidence type="ECO:0000313" key="2">
    <source>
        <dbReference type="EMBL" id="RNL79476.1"/>
    </source>
</evidence>
<dbReference type="EMBL" id="RJSG01000002">
    <property type="protein sequence ID" value="RNL79476.1"/>
    <property type="molecule type" value="Genomic_DNA"/>
</dbReference>
<dbReference type="RefSeq" id="WP_123233978.1">
    <property type="nucleotide sequence ID" value="NZ_RJSG01000002.1"/>
</dbReference>
<keyword evidence="1" id="KW-1133">Transmembrane helix</keyword>
<comment type="caution">
    <text evidence="2">The sequence shown here is derived from an EMBL/GenBank/DDBJ whole genome shotgun (WGS) entry which is preliminary data.</text>
</comment>
<dbReference type="Pfam" id="PF11335">
    <property type="entry name" value="DUF3137"/>
    <property type="match status" value="1"/>
</dbReference>
<reference evidence="2 3" key="1">
    <citation type="submission" date="2018-11" db="EMBL/GenBank/DDBJ databases">
        <authorList>
            <person name="Li F."/>
        </authorList>
    </citation>
    <scope>NUCLEOTIDE SEQUENCE [LARGE SCALE GENOMIC DNA]</scope>
    <source>
        <strain evidence="2 3">KIS18-7</strain>
    </source>
</reference>
<sequence length="230" mass="25759">MPTFFILFVVLGFGLVGLVGYLGYLSAKKRREELAALAAKRGWTWTERDDSWADRFDDAPFGLGHNRQARNILRGTYDGRDMIAFDYVYHTTETSSGPNNTTTTREQSHGFSIIAIGTGARFPHLKVTPEGMVGRFFGRLTNTDIELESEAFNRAFTVNCDDRKFATDVLHPQMMEYLLTLPDLAWSTRNDTVMVVEAGQHSAVQLDASLKAIDGILDRIPDFVWKAAGL</sequence>
<evidence type="ECO:0000313" key="3">
    <source>
        <dbReference type="Proteomes" id="UP000277094"/>
    </source>
</evidence>
<gene>
    <name evidence="2" type="ORF">EFL95_10855</name>
</gene>